<dbReference type="InterPro" id="IPR050469">
    <property type="entry name" value="Diguanylate_Cyclase"/>
</dbReference>
<evidence type="ECO:0000313" key="4">
    <source>
        <dbReference type="EMBL" id="NMF57283.1"/>
    </source>
</evidence>
<reference evidence="4 5" key="1">
    <citation type="submission" date="2020-03" db="EMBL/GenBank/DDBJ databases">
        <title>Draft Genome Sequence of 2-Methylisoborneol Producing Pseudanabaena yagii Strain GIHE-NHR1 Isolated from North Han River in South Korea.</title>
        <authorList>
            <person name="Jeong J."/>
        </authorList>
    </citation>
    <scope>NUCLEOTIDE SEQUENCE [LARGE SCALE GENOMIC DNA]</scope>
    <source>
        <strain evidence="4 5">GIHE-NHR1</strain>
    </source>
</reference>
<dbReference type="InterPro" id="IPR011006">
    <property type="entry name" value="CheY-like_superfamily"/>
</dbReference>
<evidence type="ECO:0000259" key="2">
    <source>
        <dbReference type="PROSITE" id="PS50110"/>
    </source>
</evidence>
<dbReference type="InterPro" id="IPR043128">
    <property type="entry name" value="Rev_trsase/Diguanyl_cyclase"/>
</dbReference>
<dbReference type="CDD" id="cd17534">
    <property type="entry name" value="REC_DC-like"/>
    <property type="match status" value="1"/>
</dbReference>
<dbReference type="SUPFAM" id="SSF52172">
    <property type="entry name" value="CheY-like"/>
    <property type="match status" value="1"/>
</dbReference>
<dbReference type="EMBL" id="JAAVJL010000001">
    <property type="protein sequence ID" value="NMF57283.1"/>
    <property type="molecule type" value="Genomic_DNA"/>
</dbReference>
<dbReference type="InterPro" id="IPR000160">
    <property type="entry name" value="GGDEF_dom"/>
</dbReference>
<name>A0ABX1LPN5_9CYAN</name>
<dbReference type="PROSITE" id="PS50110">
    <property type="entry name" value="RESPONSE_REGULATORY"/>
    <property type="match status" value="1"/>
</dbReference>
<dbReference type="InterPro" id="IPR001789">
    <property type="entry name" value="Sig_transdc_resp-reg_receiver"/>
</dbReference>
<dbReference type="Pfam" id="PF00990">
    <property type="entry name" value="GGDEF"/>
    <property type="match status" value="1"/>
</dbReference>
<dbReference type="SMART" id="SM00267">
    <property type="entry name" value="GGDEF"/>
    <property type="match status" value="1"/>
</dbReference>
<dbReference type="CDD" id="cd01949">
    <property type="entry name" value="GGDEF"/>
    <property type="match status" value="1"/>
</dbReference>
<sequence>MTNEKILIVEDELLIARDLSQKLKGIGYQIVAIVSSGQAALDVIDKNPPDLVLMDIVIKGDRDGIDTTQVINEKFGIPVIYITAYADDATLDRAEKSGAYGYILKPFNDRELHASIKLALHKAQKYKALEYQSTRDALTTLYNRHYFQEALYQERLKAERQSSCLSLLMLDIDFFKRFNDTFGHDAGDYVLREVGALLKRLVRASDIVCRYGGEEMLILIPNCDEIQAEVIANHVRAECQALDPIYQDRHLGQITVSIGVATFPKHARTETALLKSADDALYRAKMEGRNRVLVALELID</sequence>
<dbReference type="SMART" id="SM00448">
    <property type="entry name" value="REC"/>
    <property type="match status" value="1"/>
</dbReference>
<dbReference type="Gene3D" id="3.30.70.270">
    <property type="match status" value="1"/>
</dbReference>
<dbReference type="PROSITE" id="PS50887">
    <property type="entry name" value="GGDEF"/>
    <property type="match status" value="1"/>
</dbReference>
<dbReference type="PANTHER" id="PTHR45138">
    <property type="entry name" value="REGULATORY COMPONENTS OF SENSORY TRANSDUCTION SYSTEM"/>
    <property type="match status" value="1"/>
</dbReference>
<keyword evidence="1" id="KW-0597">Phosphoprotein</keyword>
<protein>
    <submittedName>
        <fullName evidence="4">Diguanylate cyclase</fullName>
    </submittedName>
</protein>
<proteinExistence type="predicted"/>
<evidence type="ECO:0000313" key="5">
    <source>
        <dbReference type="Proteomes" id="UP000738376"/>
    </source>
</evidence>
<dbReference type="Proteomes" id="UP000738376">
    <property type="component" value="Unassembled WGS sequence"/>
</dbReference>
<feature type="domain" description="GGDEF" evidence="3">
    <location>
        <begin position="163"/>
        <end position="297"/>
    </location>
</feature>
<dbReference type="NCBIfam" id="TIGR00254">
    <property type="entry name" value="GGDEF"/>
    <property type="match status" value="1"/>
</dbReference>
<dbReference type="Pfam" id="PF00072">
    <property type="entry name" value="Response_reg"/>
    <property type="match status" value="1"/>
</dbReference>
<dbReference type="InterPro" id="IPR029787">
    <property type="entry name" value="Nucleotide_cyclase"/>
</dbReference>
<accession>A0ABX1LPN5</accession>
<feature type="modified residue" description="4-aspartylphosphate" evidence="1">
    <location>
        <position position="55"/>
    </location>
</feature>
<comment type="caution">
    <text evidence="4">The sequence shown here is derived from an EMBL/GenBank/DDBJ whole genome shotgun (WGS) entry which is preliminary data.</text>
</comment>
<dbReference type="RefSeq" id="WP_169362338.1">
    <property type="nucleotide sequence ID" value="NZ_JAAVJL010000001.1"/>
</dbReference>
<keyword evidence="5" id="KW-1185">Reference proteome</keyword>
<organism evidence="4 5">
    <name type="scientific">Pseudanabaena yagii GIHE-NHR1</name>
    <dbReference type="NCBI Taxonomy" id="2722753"/>
    <lineage>
        <taxon>Bacteria</taxon>
        <taxon>Bacillati</taxon>
        <taxon>Cyanobacteriota</taxon>
        <taxon>Cyanophyceae</taxon>
        <taxon>Pseudanabaenales</taxon>
        <taxon>Pseudanabaenaceae</taxon>
        <taxon>Pseudanabaena</taxon>
        <taxon>Pseudanabaena yagii</taxon>
    </lineage>
</organism>
<gene>
    <name evidence="4" type="ORF">HC246_04420</name>
</gene>
<dbReference type="PANTHER" id="PTHR45138:SF9">
    <property type="entry name" value="DIGUANYLATE CYCLASE DGCM-RELATED"/>
    <property type="match status" value="1"/>
</dbReference>
<dbReference type="SUPFAM" id="SSF55073">
    <property type="entry name" value="Nucleotide cyclase"/>
    <property type="match status" value="1"/>
</dbReference>
<feature type="domain" description="Response regulatory" evidence="2">
    <location>
        <begin position="5"/>
        <end position="120"/>
    </location>
</feature>
<evidence type="ECO:0000256" key="1">
    <source>
        <dbReference type="PROSITE-ProRule" id="PRU00169"/>
    </source>
</evidence>
<evidence type="ECO:0000259" key="3">
    <source>
        <dbReference type="PROSITE" id="PS50887"/>
    </source>
</evidence>
<dbReference type="Gene3D" id="3.40.50.2300">
    <property type="match status" value="1"/>
</dbReference>